<feature type="region of interest" description="Disordered" evidence="1">
    <location>
        <begin position="1"/>
        <end position="86"/>
    </location>
</feature>
<dbReference type="EMBL" id="JAKJXP020000059">
    <property type="protein sequence ID" value="KAK7750760.1"/>
    <property type="molecule type" value="Genomic_DNA"/>
</dbReference>
<comment type="caution">
    <text evidence="2">The sequence shown here is derived from an EMBL/GenBank/DDBJ whole genome shotgun (WGS) entry which is preliminary data.</text>
</comment>
<name>A0AAN9UR42_9PEZI</name>
<protein>
    <submittedName>
        <fullName evidence="2">Uncharacterized protein</fullName>
    </submittedName>
</protein>
<gene>
    <name evidence="2" type="ORF">SLS62_007312</name>
</gene>
<dbReference type="AlphaFoldDB" id="A0AAN9UR42"/>
<sequence>MFLHSLQRRQVVFPKHHHKDRLEYAKPPTDTKASRSPDAGSGTKGGYRGQHAGSSSSKGGHKSGASGHHTNAELKGKKPAWHGYFM</sequence>
<dbReference type="Proteomes" id="UP001320420">
    <property type="component" value="Unassembled WGS sequence"/>
</dbReference>
<evidence type="ECO:0000313" key="2">
    <source>
        <dbReference type="EMBL" id="KAK7750760.1"/>
    </source>
</evidence>
<proteinExistence type="predicted"/>
<evidence type="ECO:0000256" key="1">
    <source>
        <dbReference type="SAM" id="MobiDB-lite"/>
    </source>
</evidence>
<keyword evidence="3" id="KW-1185">Reference proteome</keyword>
<evidence type="ECO:0000313" key="3">
    <source>
        <dbReference type="Proteomes" id="UP001320420"/>
    </source>
</evidence>
<accession>A0AAN9UR42</accession>
<organism evidence="2 3">
    <name type="scientific">Diatrype stigma</name>
    <dbReference type="NCBI Taxonomy" id="117547"/>
    <lineage>
        <taxon>Eukaryota</taxon>
        <taxon>Fungi</taxon>
        <taxon>Dikarya</taxon>
        <taxon>Ascomycota</taxon>
        <taxon>Pezizomycotina</taxon>
        <taxon>Sordariomycetes</taxon>
        <taxon>Xylariomycetidae</taxon>
        <taxon>Xylariales</taxon>
        <taxon>Diatrypaceae</taxon>
        <taxon>Diatrype</taxon>
    </lineage>
</organism>
<feature type="compositionally biased region" description="Low complexity" evidence="1">
    <location>
        <begin position="51"/>
        <end position="69"/>
    </location>
</feature>
<reference evidence="2 3" key="1">
    <citation type="submission" date="2024-02" db="EMBL/GenBank/DDBJ databases">
        <title>De novo assembly and annotation of 12 fungi associated with fruit tree decline syndrome in Ontario, Canada.</title>
        <authorList>
            <person name="Sulman M."/>
            <person name="Ellouze W."/>
            <person name="Ilyukhin E."/>
        </authorList>
    </citation>
    <scope>NUCLEOTIDE SEQUENCE [LARGE SCALE GENOMIC DNA]</scope>
    <source>
        <strain evidence="2 3">M11/M66-122</strain>
    </source>
</reference>